<sequence>MSLLDLVTPSKKVVITQAFGGKPEVAIEVFGLTTEDFIFLAEKYPLILAEIFLRNSKADNEKGSDVGFILSQGADFIAAIIGCGCQERDAADWVKTKPTIIQAELLTEILALTFPEGLKKSLQKLAPTIALLLRK</sequence>
<reference evidence="1 2" key="1">
    <citation type="submission" date="2023-11" db="EMBL/GenBank/DDBJ databases">
        <title>Complete genome of Pseudomonas benzenivorans BA3361.</title>
        <authorList>
            <person name="Shin S.Y."/>
            <person name="Song J."/>
            <person name="Kang H."/>
        </authorList>
    </citation>
    <scope>NUCLEOTIDE SEQUENCE [LARGE SCALE GENOMIC DNA]</scope>
    <source>
        <strain evidence="1 2">HNIBRBA3361</strain>
    </source>
</reference>
<evidence type="ECO:0000313" key="2">
    <source>
        <dbReference type="Proteomes" id="UP001305928"/>
    </source>
</evidence>
<accession>A0ABZ0PRP9</accession>
<protein>
    <recommendedName>
        <fullName evidence="3">Dinitrogenase iron-molybdenum cofactor biosynthesis domain-containing protein</fullName>
    </recommendedName>
</protein>
<dbReference type="Proteomes" id="UP001305928">
    <property type="component" value="Chromosome"/>
</dbReference>
<proteinExistence type="predicted"/>
<organism evidence="1 2">
    <name type="scientific">Pseudomonas benzenivorans</name>
    <dbReference type="NCBI Taxonomy" id="556533"/>
    <lineage>
        <taxon>Bacteria</taxon>
        <taxon>Pseudomonadati</taxon>
        <taxon>Pseudomonadota</taxon>
        <taxon>Gammaproteobacteria</taxon>
        <taxon>Pseudomonadales</taxon>
        <taxon>Pseudomonadaceae</taxon>
        <taxon>Pseudomonas</taxon>
    </lineage>
</organism>
<evidence type="ECO:0008006" key="3">
    <source>
        <dbReference type="Google" id="ProtNLM"/>
    </source>
</evidence>
<name>A0ABZ0PRP9_9PSED</name>
<keyword evidence="2" id="KW-1185">Reference proteome</keyword>
<evidence type="ECO:0000313" key="1">
    <source>
        <dbReference type="EMBL" id="WPC03461.1"/>
    </source>
</evidence>
<dbReference type="Pfam" id="PF23789">
    <property type="entry name" value="Pre_tape_measure"/>
    <property type="match status" value="1"/>
</dbReference>
<dbReference type="InterPro" id="IPR057378">
    <property type="entry name" value="Pre_tape_measure"/>
</dbReference>
<dbReference type="RefSeq" id="WP_318641948.1">
    <property type="nucleotide sequence ID" value="NZ_CP137892.1"/>
</dbReference>
<gene>
    <name evidence="1" type="ORF">SBP02_11765</name>
</gene>
<dbReference type="EMBL" id="CP137892">
    <property type="protein sequence ID" value="WPC03461.1"/>
    <property type="molecule type" value="Genomic_DNA"/>
</dbReference>